<keyword evidence="2" id="KW-1185">Reference proteome</keyword>
<accession>A0A1M6WID4</accession>
<name>A0A1M6WID4_9BACT</name>
<dbReference type="AlphaFoldDB" id="A0A1M6WID4"/>
<dbReference type="RefSeq" id="WP_073077933.1">
    <property type="nucleotide sequence ID" value="NZ_FRBL01000001.1"/>
</dbReference>
<dbReference type="Proteomes" id="UP000184420">
    <property type="component" value="Unassembled WGS sequence"/>
</dbReference>
<organism evidence="1 2">
    <name type="scientific">Chitinophaga jiangningensis</name>
    <dbReference type="NCBI Taxonomy" id="1419482"/>
    <lineage>
        <taxon>Bacteria</taxon>
        <taxon>Pseudomonadati</taxon>
        <taxon>Bacteroidota</taxon>
        <taxon>Chitinophagia</taxon>
        <taxon>Chitinophagales</taxon>
        <taxon>Chitinophagaceae</taxon>
        <taxon>Chitinophaga</taxon>
    </lineage>
</organism>
<proteinExistence type="predicted"/>
<sequence>MKQIPILFNTMMVYKLCANDKDQTRRTTGLEVVNQLPDRWVSLGMKPDNGILKQVFHDFGKYLPIECPFGQPGDILWVRETLQQVTAGILEYQDGSLVKAVPEGYCYQAGQRCKVPSIHMPKWAARIWLQVLDVRVERLHQISDQDAIGEGITVLNRFGLTLYQNYDGVRDFLEGNKYTFDFGKEIHSAAKASFCTLWMDVYGRDSWVTNPWVWVVKWQPLSVTGKPVNIPEQ</sequence>
<dbReference type="EMBL" id="FRBL01000001">
    <property type="protein sequence ID" value="SHK93399.1"/>
    <property type="molecule type" value="Genomic_DNA"/>
</dbReference>
<evidence type="ECO:0000313" key="2">
    <source>
        <dbReference type="Proteomes" id="UP000184420"/>
    </source>
</evidence>
<protein>
    <submittedName>
        <fullName evidence="1">Uncharacterized protein</fullName>
    </submittedName>
</protein>
<dbReference type="OrthoDB" id="72471at2"/>
<evidence type="ECO:0000313" key="1">
    <source>
        <dbReference type="EMBL" id="SHK93399.1"/>
    </source>
</evidence>
<gene>
    <name evidence="1" type="ORF">SAMN05444266_101636</name>
</gene>
<reference evidence="1 2" key="1">
    <citation type="submission" date="2016-11" db="EMBL/GenBank/DDBJ databases">
        <authorList>
            <person name="Jaros S."/>
            <person name="Januszkiewicz K."/>
            <person name="Wedrychowicz H."/>
        </authorList>
    </citation>
    <scope>NUCLEOTIDE SEQUENCE [LARGE SCALE GENOMIC DNA]</scope>
    <source>
        <strain evidence="1 2">DSM 27406</strain>
    </source>
</reference>